<dbReference type="EMBL" id="CP032489">
    <property type="protein sequence ID" value="AYD47502.1"/>
    <property type="molecule type" value="Genomic_DNA"/>
</dbReference>
<proteinExistence type="predicted"/>
<evidence type="ECO:0000313" key="1">
    <source>
        <dbReference type="EMBL" id="AYD47502.1"/>
    </source>
</evidence>
<protein>
    <submittedName>
        <fullName evidence="1">DUF5004 domain-containing protein</fullName>
    </submittedName>
</protein>
<sequence>MKPGTIIFSTQGMYKRGSIRQLKKIKNIRMKRYLIVISSLLIFLSACNREEVIGLTEPIKSINGTWRISQALRNGTDLTNSFDFSHFSIKFTDSTYTIDSLVPFAVEGSGTYRFDNPQYPFKIQFIQQDSSARAFNLQYPIVNGVRNIILSFSPGCTSNTYQYTLQKTN</sequence>
<dbReference type="AlphaFoldDB" id="A0A386HP86"/>
<evidence type="ECO:0000313" key="2">
    <source>
        <dbReference type="Proteomes" id="UP000266118"/>
    </source>
</evidence>
<reference evidence="1 2" key="1">
    <citation type="submission" date="2018-09" db="EMBL/GenBank/DDBJ databases">
        <title>Arachidicoccus sp. nov., a bacterium isolated from soil.</title>
        <authorList>
            <person name="Weon H.-Y."/>
            <person name="Kwon S.-W."/>
            <person name="Lee S.A."/>
        </authorList>
    </citation>
    <scope>NUCLEOTIDE SEQUENCE [LARGE SCALE GENOMIC DNA]</scope>
    <source>
        <strain evidence="1 2">KIS59-12</strain>
    </source>
</reference>
<dbReference type="KEGG" id="ark:D6B99_07730"/>
<gene>
    <name evidence="1" type="ORF">D6B99_07730</name>
</gene>
<dbReference type="Pfam" id="PF16395">
    <property type="entry name" value="DUF5004"/>
    <property type="match status" value="1"/>
</dbReference>
<dbReference type="Proteomes" id="UP000266118">
    <property type="component" value="Chromosome"/>
</dbReference>
<accession>A0A386HP86</accession>
<keyword evidence="2" id="KW-1185">Reference proteome</keyword>
<name>A0A386HP86_9BACT</name>
<dbReference type="OrthoDB" id="1467887at2"/>
<dbReference type="InterPro" id="IPR032168">
    <property type="entry name" value="DUF5004"/>
</dbReference>
<organism evidence="1 2">
    <name type="scientific">Arachidicoccus soli</name>
    <dbReference type="NCBI Taxonomy" id="2341117"/>
    <lineage>
        <taxon>Bacteria</taxon>
        <taxon>Pseudomonadati</taxon>
        <taxon>Bacteroidota</taxon>
        <taxon>Chitinophagia</taxon>
        <taxon>Chitinophagales</taxon>
        <taxon>Chitinophagaceae</taxon>
        <taxon>Arachidicoccus</taxon>
    </lineage>
</organism>